<evidence type="ECO:0000256" key="8">
    <source>
        <dbReference type="ARBA" id="ARBA00023143"/>
    </source>
</evidence>
<feature type="domain" description="Flagellar M-ring N-terminal" evidence="11">
    <location>
        <begin position="37"/>
        <end position="212"/>
    </location>
</feature>
<dbReference type="EMBL" id="FNLO01000002">
    <property type="protein sequence ID" value="SDV46933.1"/>
    <property type="molecule type" value="Genomic_DNA"/>
</dbReference>
<reference evidence="14" key="1">
    <citation type="submission" date="2016-09" db="EMBL/GenBank/DDBJ databases">
        <authorList>
            <person name="Varghese N."/>
            <person name="Submissions S."/>
        </authorList>
    </citation>
    <scope>NUCLEOTIDE SEQUENCE [LARGE SCALE GENOMIC DNA]</scope>
    <source>
        <strain evidence="14">JS23</strain>
    </source>
</reference>
<evidence type="ECO:0000259" key="11">
    <source>
        <dbReference type="Pfam" id="PF01514"/>
    </source>
</evidence>
<gene>
    <name evidence="13" type="ORF">SAMN05216551_102113</name>
</gene>
<dbReference type="GO" id="GO:0009431">
    <property type="term" value="C:bacterial-type flagellum basal body, MS ring"/>
    <property type="evidence" value="ECO:0007669"/>
    <property type="project" value="InterPro"/>
</dbReference>
<evidence type="ECO:0000256" key="1">
    <source>
        <dbReference type="ARBA" id="ARBA00004117"/>
    </source>
</evidence>
<evidence type="ECO:0000313" key="14">
    <source>
        <dbReference type="Proteomes" id="UP000243719"/>
    </source>
</evidence>
<dbReference type="InterPro" id="IPR045851">
    <property type="entry name" value="AMP-bd_C_sf"/>
</dbReference>
<sequence length="527" mass="56325">MRLPPLPSAAALSRFTPLVVLAIALSVLATLYLRIDEASYKPVFGARERVPTDRMLSVLDEDGIAYRLDPDTGQVLVPAGKLGRARVVLAGKGVTAHLPAGLEQVEEDGPLGTSQFVQQVRFRRALEAELAQSIAALEPVEAARVHLSIARSTSFVAPDGEKSSASVVVTLRPGQTLSKEQIAAVISLVAGSTPNLARERVALVDQRGALLSAHVDLDDDTLTDGDGAQRIRERTLSNIHDLLAPVIGAGNYRASVTAEINADRVEETREQYGEAPKMLNEAVRDERDTEPVAAGVPGTLSNRPVPPAAASAAQPGIGLARNAATRQFTYDRSVMQIRRARGRLEKLSVAVVLNNRAAPEAGKPWSAEQLASIEKLLRGGLGLDSARGDQLVVSSLGFPSAPSPLPWWQREDNVERAIRYGAYGVLGLLGFLLVVRPLLRGFLQWVQHRYAHVPFGGVATNGTAAHAAGAAREVGLAHADTAGLTVLRGVELPGDDSGTDEMLAHVQKLAEKEPERVAEVVKQWIKH</sequence>
<keyword evidence="14" id="KW-1185">Reference proteome</keyword>
<dbReference type="Pfam" id="PF01514">
    <property type="entry name" value="YscJ_FliF"/>
    <property type="match status" value="1"/>
</dbReference>
<dbReference type="PANTHER" id="PTHR30046">
    <property type="entry name" value="FLAGELLAR M-RING PROTEIN"/>
    <property type="match status" value="1"/>
</dbReference>
<evidence type="ECO:0000256" key="4">
    <source>
        <dbReference type="ARBA" id="ARBA00022475"/>
    </source>
</evidence>
<dbReference type="PIRSF" id="PIRSF004862">
    <property type="entry name" value="FliF"/>
    <property type="match status" value="1"/>
</dbReference>
<dbReference type="InterPro" id="IPR000067">
    <property type="entry name" value="FlgMring_FliF"/>
</dbReference>
<dbReference type="STRING" id="1770053.SAMN05216551_102113"/>
<evidence type="ECO:0000256" key="2">
    <source>
        <dbReference type="ARBA" id="ARBA00004651"/>
    </source>
</evidence>
<dbReference type="NCBIfam" id="TIGR00206">
    <property type="entry name" value="fliF"/>
    <property type="match status" value="1"/>
</dbReference>
<dbReference type="RefSeq" id="WP_170845000.1">
    <property type="nucleotide sequence ID" value="NZ_FNLO01000002.1"/>
</dbReference>
<dbReference type="GO" id="GO:0005886">
    <property type="term" value="C:plasma membrane"/>
    <property type="evidence" value="ECO:0007669"/>
    <property type="project" value="UniProtKB-SubCell"/>
</dbReference>
<dbReference type="Gene3D" id="3.30.300.30">
    <property type="match status" value="1"/>
</dbReference>
<dbReference type="GO" id="GO:0071973">
    <property type="term" value="P:bacterial-type flagellum-dependent cell motility"/>
    <property type="evidence" value="ECO:0007669"/>
    <property type="project" value="InterPro"/>
</dbReference>
<evidence type="ECO:0000256" key="3">
    <source>
        <dbReference type="ARBA" id="ARBA00007971"/>
    </source>
</evidence>
<dbReference type="InterPro" id="IPR043427">
    <property type="entry name" value="YscJ/FliF"/>
</dbReference>
<keyword evidence="13" id="KW-0969">Cilium</keyword>
<dbReference type="PANTHER" id="PTHR30046:SF0">
    <property type="entry name" value="FLAGELLAR M-RING PROTEIN"/>
    <property type="match status" value="1"/>
</dbReference>
<evidence type="ECO:0000256" key="9">
    <source>
        <dbReference type="PIRNR" id="PIRNR004862"/>
    </source>
</evidence>
<evidence type="ECO:0000256" key="7">
    <source>
        <dbReference type="ARBA" id="ARBA00023136"/>
    </source>
</evidence>
<organism evidence="13 14">
    <name type="scientific">Chitinasiproducens palmae</name>
    <dbReference type="NCBI Taxonomy" id="1770053"/>
    <lineage>
        <taxon>Bacteria</taxon>
        <taxon>Pseudomonadati</taxon>
        <taxon>Pseudomonadota</taxon>
        <taxon>Betaproteobacteria</taxon>
        <taxon>Burkholderiales</taxon>
        <taxon>Burkholderiaceae</taxon>
        <taxon>Chitinasiproducens</taxon>
    </lineage>
</organism>
<feature type="transmembrane region" description="Helical" evidence="10">
    <location>
        <begin position="12"/>
        <end position="33"/>
    </location>
</feature>
<evidence type="ECO:0000256" key="5">
    <source>
        <dbReference type="ARBA" id="ARBA00022692"/>
    </source>
</evidence>
<keyword evidence="4" id="KW-1003">Cell membrane</keyword>
<dbReference type="Proteomes" id="UP000243719">
    <property type="component" value="Unassembled WGS sequence"/>
</dbReference>
<feature type="domain" description="Flagellar M-ring C-terminal" evidence="12">
    <location>
        <begin position="243"/>
        <end position="398"/>
    </location>
</feature>
<comment type="similarity">
    <text evidence="3 9">Belongs to the FliF family.</text>
</comment>
<evidence type="ECO:0000256" key="10">
    <source>
        <dbReference type="SAM" id="Phobius"/>
    </source>
</evidence>
<accession>A0A1H2PKI6</accession>
<dbReference type="Pfam" id="PF08345">
    <property type="entry name" value="YscJ_FliF_C"/>
    <property type="match status" value="1"/>
</dbReference>
<dbReference type="InterPro" id="IPR013556">
    <property type="entry name" value="Flag_M-ring_C"/>
</dbReference>
<keyword evidence="6 10" id="KW-1133">Transmembrane helix</keyword>
<comment type="function">
    <text evidence="9">The M ring may be actively involved in energy transduction.</text>
</comment>
<evidence type="ECO:0000256" key="6">
    <source>
        <dbReference type="ARBA" id="ARBA00022989"/>
    </source>
</evidence>
<name>A0A1H2PKI6_9BURK</name>
<dbReference type="GO" id="GO:0003774">
    <property type="term" value="F:cytoskeletal motor activity"/>
    <property type="evidence" value="ECO:0007669"/>
    <property type="project" value="InterPro"/>
</dbReference>
<keyword evidence="7 10" id="KW-0472">Membrane</keyword>
<evidence type="ECO:0000313" key="13">
    <source>
        <dbReference type="EMBL" id="SDV46933.1"/>
    </source>
</evidence>
<keyword evidence="13" id="KW-0966">Cell projection</keyword>
<proteinExistence type="inferred from homology"/>
<dbReference type="PRINTS" id="PR01009">
    <property type="entry name" value="FLGMRINGFLIF"/>
</dbReference>
<evidence type="ECO:0000259" key="12">
    <source>
        <dbReference type="Pfam" id="PF08345"/>
    </source>
</evidence>
<protein>
    <recommendedName>
        <fullName evidence="9">Flagellar M-ring protein</fullName>
    </recommendedName>
</protein>
<feature type="transmembrane region" description="Helical" evidence="10">
    <location>
        <begin position="420"/>
        <end position="439"/>
    </location>
</feature>
<keyword evidence="13" id="KW-0282">Flagellum</keyword>
<comment type="subcellular location">
    <subcellularLocation>
        <location evidence="1 9">Bacterial flagellum basal body</location>
    </subcellularLocation>
    <subcellularLocation>
        <location evidence="2">Cell membrane</location>
        <topology evidence="2">Multi-pass membrane protein</topology>
    </subcellularLocation>
</comment>
<keyword evidence="8 9" id="KW-0975">Bacterial flagellum</keyword>
<dbReference type="InterPro" id="IPR006182">
    <property type="entry name" value="FliF_N_dom"/>
</dbReference>
<dbReference type="AlphaFoldDB" id="A0A1H2PKI6"/>
<keyword evidence="5 10" id="KW-0812">Transmembrane</keyword>